<sequence length="78" mass="8571">MKLIFSGSKHVGGDRGSEREGGEGGLELGSGGGGARIFVPWRGIEGGLGFGRHVERLKKVTRVWWSSWFWWIGAHSYP</sequence>
<dbReference type="EMBL" id="PJQY01002349">
    <property type="protein sequence ID" value="PQP94369.1"/>
    <property type="molecule type" value="Genomic_DNA"/>
</dbReference>
<feature type="region of interest" description="Disordered" evidence="1">
    <location>
        <begin position="1"/>
        <end position="29"/>
    </location>
</feature>
<comment type="caution">
    <text evidence="2">The sequence shown here is derived from an EMBL/GenBank/DDBJ whole genome shotgun (WGS) entry which is preliminary data.</text>
</comment>
<name>A0A314XPE6_PRUYE</name>
<proteinExistence type="predicted"/>
<keyword evidence="3" id="KW-1185">Reference proteome</keyword>
<organism evidence="2 3">
    <name type="scientific">Prunus yedoensis var. nudiflora</name>
    <dbReference type="NCBI Taxonomy" id="2094558"/>
    <lineage>
        <taxon>Eukaryota</taxon>
        <taxon>Viridiplantae</taxon>
        <taxon>Streptophyta</taxon>
        <taxon>Embryophyta</taxon>
        <taxon>Tracheophyta</taxon>
        <taxon>Spermatophyta</taxon>
        <taxon>Magnoliopsida</taxon>
        <taxon>eudicotyledons</taxon>
        <taxon>Gunneridae</taxon>
        <taxon>Pentapetalae</taxon>
        <taxon>rosids</taxon>
        <taxon>fabids</taxon>
        <taxon>Rosales</taxon>
        <taxon>Rosaceae</taxon>
        <taxon>Amygdaloideae</taxon>
        <taxon>Amygdaleae</taxon>
        <taxon>Prunus</taxon>
    </lineage>
</organism>
<evidence type="ECO:0000256" key="1">
    <source>
        <dbReference type="SAM" id="MobiDB-lite"/>
    </source>
</evidence>
<evidence type="ECO:0000313" key="3">
    <source>
        <dbReference type="Proteomes" id="UP000250321"/>
    </source>
</evidence>
<feature type="compositionally biased region" description="Basic and acidic residues" evidence="1">
    <location>
        <begin position="11"/>
        <end position="22"/>
    </location>
</feature>
<reference evidence="2 3" key="1">
    <citation type="submission" date="2018-02" db="EMBL/GenBank/DDBJ databases">
        <title>Draft genome of wild Prunus yedoensis var. nudiflora.</title>
        <authorList>
            <person name="Baek S."/>
            <person name="Kim J.-H."/>
            <person name="Choi K."/>
            <person name="Kim G.-B."/>
            <person name="Cho A."/>
            <person name="Jang H."/>
            <person name="Shin C.-H."/>
            <person name="Yu H.-J."/>
            <person name="Mun J.-H."/>
        </authorList>
    </citation>
    <scope>NUCLEOTIDE SEQUENCE [LARGE SCALE GENOMIC DNA]</scope>
    <source>
        <strain evidence="3">cv. Jeju island</strain>
        <tissue evidence="2">Leaf</tissue>
    </source>
</reference>
<evidence type="ECO:0000313" key="2">
    <source>
        <dbReference type="EMBL" id="PQP94369.1"/>
    </source>
</evidence>
<dbReference type="Proteomes" id="UP000250321">
    <property type="component" value="Unassembled WGS sequence"/>
</dbReference>
<accession>A0A314XPE6</accession>
<protein>
    <submittedName>
        <fullName evidence="2">Uncharacterized protein</fullName>
    </submittedName>
</protein>
<gene>
    <name evidence="2" type="ORF">Pyn_26651</name>
</gene>
<dbReference type="AlphaFoldDB" id="A0A314XPE6"/>